<protein>
    <submittedName>
        <fullName evidence="1">Uncharacterized protein</fullName>
    </submittedName>
</protein>
<proteinExistence type="predicted"/>
<organism evidence="1 2">
    <name type="scientific">Pseudomonas arcuscaelestis</name>
    <dbReference type="NCBI Taxonomy" id="2710591"/>
    <lineage>
        <taxon>Bacteria</taxon>
        <taxon>Pseudomonadati</taxon>
        <taxon>Pseudomonadota</taxon>
        <taxon>Gammaproteobacteria</taxon>
        <taxon>Pseudomonadales</taxon>
        <taxon>Pseudomonadaceae</taxon>
        <taxon>Pseudomonas</taxon>
    </lineage>
</organism>
<dbReference type="EMBL" id="JACOPV010000008">
    <property type="protein sequence ID" value="MBM5458623.1"/>
    <property type="molecule type" value="Genomic_DNA"/>
</dbReference>
<keyword evidence="2" id="KW-1185">Reference proteome</keyword>
<reference evidence="1 2" key="1">
    <citation type="submission" date="2020-08" db="EMBL/GenBank/DDBJ databases">
        <title>Description of novel Pseudomonas species.</title>
        <authorList>
            <person name="Duman M."/>
            <person name="Mulet M."/>
            <person name="Altun S."/>
            <person name="Saticioglu I.B."/>
            <person name="Lalucat J."/>
            <person name="Garcia-Valdes E."/>
        </authorList>
    </citation>
    <scope>NUCLEOTIDE SEQUENCE [LARGE SCALE GENOMIC DNA]</scope>
    <source>
        <strain evidence="1 2">P66</strain>
    </source>
</reference>
<dbReference type="Proteomes" id="UP000745663">
    <property type="component" value="Unassembled WGS sequence"/>
</dbReference>
<dbReference type="RefSeq" id="WP_203584563.1">
    <property type="nucleotide sequence ID" value="NZ_JACOPV010000008.1"/>
</dbReference>
<evidence type="ECO:0000313" key="2">
    <source>
        <dbReference type="Proteomes" id="UP000745663"/>
    </source>
</evidence>
<name>A0ABS2BYD1_9PSED</name>
<accession>A0ABS2BYD1</accession>
<evidence type="ECO:0000313" key="1">
    <source>
        <dbReference type="EMBL" id="MBM5458623.1"/>
    </source>
</evidence>
<gene>
    <name evidence="1" type="ORF">H8F21_13720</name>
</gene>
<comment type="caution">
    <text evidence="1">The sequence shown here is derived from an EMBL/GenBank/DDBJ whole genome shotgun (WGS) entry which is preliminary data.</text>
</comment>
<sequence length="129" mass="13981">MSNTCNPLPQTEEIKLLLRTALAGTGIAVESITTTVLCLQAIDQARRSFPETPELIEIERRRLDAALRLVCLVGYTNATAAPGLANKEAAQLFRDFANGVPVSADRMKRHHTLSRLSVVNGADQAPTAR</sequence>